<sequence length="68" mass="8273">MYELCYMGMVYAFVNIFFSLFNCSDTQYNQMFSFFIDVYILAEYMNHALFYNVRSIDIWVRFISVRIG</sequence>
<proteinExistence type="predicted"/>
<evidence type="ECO:0000313" key="3">
    <source>
        <dbReference type="Proteomes" id="UP000184300"/>
    </source>
</evidence>
<dbReference type="GeneID" id="34455722"/>
<dbReference type="EMBL" id="KV878917">
    <property type="protein sequence ID" value="OJJ79520.1"/>
    <property type="molecule type" value="Genomic_DNA"/>
</dbReference>
<keyword evidence="1" id="KW-0812">Transmembrane</keyword>
<dbReference type="Proteomes" id="UP000184300">
    <property type="component" value="Unassembled WGS sequence"/>
</dbReference>
<gene>
    <name evidence="2" type="ORF">ASPGLDRAFT_1040958</name>
</gene>
<accession>A0A1L9V6H3</accession>
<organism evidence="2 3">
    <name type="scientific">Aspergillus glaucus CBS 516.65</name>
    <dbReference type="NCBI Taxonomy" id="1160497"/>
    <lineage>
        <taxon>Eukaryota</taxon>
        <taxon>Fungi</taxon>
        <taxon>Dikarya</taxon>
        <taxon>Ascomycota</taxon>
        <taxon>Pezizomycotina</taxon>
        <taxon>Eurotiomycetes</taxon>
        <taxon>Eurotiomycetidae</taxon>
        <taxon>Eurotiales</taxon>
        <taxon>Aspergillaceae</taxon>
        <taxon>Aspergillus</taxon>
        <taxon>Aspergillus subgen. Aspergillus</taxon>
    </lineage>
</organism>
<dbReference type="AlphaFoldDB" id="A0A1L9V6H3"/>
<feature type="transmembrane region" description="Helical" evidence="1">
    <location>
        <begin position="6"/>
        <end position="23"/>
    </location>
</feature>
<evidence type="ECO:0000256" key="1">
    <source>
        <dbReference type="SAM" id="Phobius"/>
    </source>
</evidence>
<evidence type="ECO:0000313" key="2">
    <source>
        <dbReference type="EMBL" id="OJJ79520.1"/>
    </source>
</evidence>
<dbReference type="VEuPathDB" id="FungiDB:ASPGLDRAFT_1040958"/>
<dbReference type="RefSeq" id="XP_022396218.1">
    <property type="nucleotide sequence ID" value="XM_022539461.1"/>
</dbReference>
<keyword evidence="1" id="KW-1133">Transmembrane helix</keyword>
<reference evidence="3" key="1">
    <citation type="journal article" date="2017" name="Genome Biol.">
        <title>Comparative genomics reveals high biological diversity and specific adaptations in the industrially and medically important fungal genus Aspergillus.</title>
        <authorList>
            <person name="de Vries R.P."/>
            <person name="Riley R."/>
            <person name="Wiebenga A."/>
            <person name="Aguilar-Osorio G."/>
            <person name="Amillis S."/>
            <person name="Uchima C.A."/>
            <person name="Anderluh G."/>
            <person name="Asadollahi M."/>
            <person name="Askin M."/>
            <person name="Barry K."/>
            <person name="Battaglia E."/>
            <person name="Bayram O."/>
            <person name="Benocci T."/>
            <person name="Braus-Stromeyer S.A."/>
            <person name="Caldana C."/>
            <person name="Canovas D."/>
            <person name="Cerqueira G.C."/>
            <person name="Chen F."/>
            <person name="Chen W."/>
            <person name="Choi C."/>
            <person name="Clum A."/>
            <person name="Dos Santos R.A."/>
            <person name="Damasio A.R."/>
            <person name="Diallinas G."/>
            <person name="Emri T."/>
            <person name="Fekete E."/>
            <person name="Flipphi M."/>
            <person name="Freyberg S."/>
            <person name="Gallo A."/>
            <person name="Gournas C."/>
            <person name="Habgood R."/>
            <person name="Hainaut M."/>
            <person name="Harispe M.L."/>
            <person name="Henrissat B."/>
            <person name="Hilden K.S."/>
            <person name="Hope R."/>
            <person name="Hossain A."/>
            <person name="Karabika E."/>
            <person name="Karaffa L."/>
            <person name="Karanyi Z."/>
            <person name="Krasevec N."/>
            <person name="Kuo A."/>
            <person name="Kusch H."/>
            <person name="LaButti K."/>
            <person name="Lagendijk E.L."/>
            <person name="Lapidus A."/>
            <person name="Levasseur A."/>
            <person name="Lindquist E."/>
            <person name="Lipzen A."/>
            <person name="Logrieco A.F."/>
            <person name="MacCabe A."/>
            <person name="Maekelae M.R."/>
            <person name="Malavazi I."/>
            <person name="Melin P."/>
            <person name="Meyer V."/>
            <person name="Mielnichuk N."/>
            <person name="Miskei M."/>
            <person name="Molnar A.P."/>
            <person name="Mule G."/>
            <person name="Ngan C.Y."/>
            <person name="Orejas M."/>
            <person name="Orosz E."/>
            <person name="Ouedraogo J.P."/>
            <person name="Overkamp K.M."/>
            <person name="Park H.-S."/>
            <person name="Perrone G."/>
            <person name="Piumi F."/>
            <person name="Punt P.J."/>
            <person name="Ram A.F."/>
            <person name="Ramon A."/>
            <person name="Rauscher S."/>
            <person name="Record E."/>
            <person name="Riano-Pachon D.M."/>
            <person name="Robert V."/>
            <person name="Roehrig J."/>
            <person name="Ruller R."/>
            <person name="Salamov A."/>
            <person name="Salih N.S."/>
            <person name="Samson R.A."/>
            <person name="Sandor E."/>
            <person name="Sanguinetti M."/>
            <person name="Schuetze T."/>
            <person name="Sepcic K."/>
            <person name="Shelest E."/>
            <person name="Sherlock G."/>
            <person name="Sophianopoulou V."/>
            <person name="Squina F.M."/>
            <person name="Sun H."/>
            <person name="Susca A."/>
            <person name="Todd R.B."/>
            <person name="Tsang A."/>
            <person name="Unkles S.E."/>
            <person name="van de Wiele N."/>
            <person name="van Rossen-Uffink D."/>
            <person name="Oliveira J.V."/>
            <person name="Vesth T.C."/>
            <person name="Visser J."/>
            <person name="Yu J.-H."/>
            <person name="Zhou M."/>
            <person name="Andersen M.R."/>
            <person name="Archer D.B."/>
            <person name="Baker S.E."/>
            <person name="Benoit I."/>
            <person name="Brakhage A.A."/>
            <person name="Braus G.H."/>
            <person name="Fischer R."/>
            <person name="Frisvad J.C."/>
            <person name="Goldman G.H."/>
            <person name="Houbraken J."/>
            <person name="Oakley B."/>
            <person name="Pocsi I."/>
            <person name="Scazzocchio C."/>
            <person name="Seiboth B."/>
            <person name="vanKuyk P.A."/>
            <person name="Wortman J."/>
            <person name="Dyer P.S."/>
            <person name="Grigoriev I.V."/>
        </authorList>
    </citation>
    <scope>NUCLEOTIDE SEQUENCE [LARGE SCALE GENOMIC DNA]</scope>
    <source>
        <strain evidence="3">CBS 516.65</strain>
    </source>
</reference>
<keyword evidence="3" id="KW-1185">Reference proteome</keyword>
<protein>
    <submittedName>
        <fullName evidence="2">Uncharacterized protein</fullName>
    </submittedName>
</protein>
<name>A0A1L9V6H3_ASPGL</name>
<keyword evidence="1" id="KW-0472">Membrane</keyword>